<dbReference type="InterPro" id="IPR004255">
    <property type="entry name" value="O-acyltransferase_WSD1_N"/>
</dbReference>
<reference evidence="9" key="1">
    <citation type="submission" date="2021-06" db="EMBL/GenBank/DDBJ databases">
        <authorList>
            <person name="Hodson N. C."/>
            <person name="Mongue J. A."/>
            <person name="Jaron S. K."/>
        </authorList>
    </citation>
    <scope>NUCLEOTIDE SEQUENCE</scope>
</reference>
<dbReference type="GO" id="GO:0004144">
    <property type="term" value="F:diacylglycerol O-acyltransferase activity"/>
    <property type="evidence" value="ECO:0007669"/>
    <property type="project" value="UniProtKB-EC"/>
</dbReference>
<comment type="catalytic activity">
    <reaction evidence="6">
        <text>an acyl-CoA + a 1,2-diacyl-sn-glycerol = a triacyl-sn-glycerol + CoA</text>
        <dbReference type="Rhea" id="RHEA:10868"/>
        <dbReference type="ChEBI" id="CHEBI:17815"/>
        <dbReference type="ChEBI" id="CHEBI:57287"/>
        <dbReference type="ChEBI" id="CHEBI:58342"/>
        <dbReference type="ChEBI" id="CHEBI:64615"/>
        <dbReference type="EC" id="2.3.1.20"/>
    </reaction>
</comment>
<accession>A0A8J2NXE1</accession>
<evidence type="ECO:0000256" key="2">
    <source>
        <dbReference type="ARBA" id="ARBA00005189"/>
    </source>
</evidence>
<feature type="transmembrane region" description="Helical" evidence="7">
    <location>
        <begin position="12"/>
        <end position="38"/>
    </location>
</feature>
<keyword evidence="7" id="KW-1133">Transmembrane helix</keyword>
<dbReference type="PANTHER" id="PTHR31650:SF1">
    <property type="entry name" value="WAX ESTER SYNTHASE_DIACYLGLYCEROL ACYLTRANSFERASE 4-RELATED"/>
    <property type="match status" value="1"/>
</dbReference>
<dbReference type="InterPro" id="IPR045034">
    <property type="entry name" value="O-acyltransferase_WSD1-like"/>
</dbReference>
<evidence type="ECO:0000313" key="10">
    <source>
        <dbReference type="Proteomes" id="UP000708208"/>
    </source>
</evidence>
<dbReference type="Pfam" id="PF03007">
    <property type="entry name" value="WS_DGAT_cat"/>
    <property type="match status" value="1"/>
</dbReference>
<feature type="domain" description="O-acyltransferase WSD1-like N-terminal" evidence="8">
    <location>
        <begin position="112"/>
        <end position="214"/>
    </location>
</feature>
<dbReference type="GO" id="GO:0005886">
    <property type="term" value="C:plasma membrane"/>
    <property type="evidence" value="ECO:0007669"/>
    <property type="project" value="TreeGrafter"/>
</dbReference>
<evidence type="ECO:0000256" key="1">
    <source>
        <dbReference type="ARBA" id="ARBA00004771"/>
    </source>
</evidence>
<evidence type="ECO:0000256" key="4">
    <source>
        <dbReference type="ARBA" id="ARBA00022679"/>
    </source>
</evidence>
<comment type="pathway">
    <text evidence="2">Lipid metabolism.</text>
</comment>
<dbReference type="Proteomes" id="UP000708208">
    <property type="component" value="Unassembled WGS sequence"/>
</dbReference>
<evidence type="ECO:0000313" key="9">
    <source>
        <dbReference type="EMBL" id="CAG7729993.1"/>
    </source>
</evidence>
<evidence type="ECO:0000256" key="3">
    <source>
        <dbReference type="ARBA" id="ARBA00013244"/>
    </source>
</evidence>
<evidence type="ECO:0000256" key="7">
    <source>
        <dbReference type="SAM" id="Phobius"/>
    </source>
</evidence>
<dbReference type="AlphaFoldDB" id="A0A8J2NXE1"/>
<keyword evidence="4" id="KW-0808">Transferase</keyword>
<comment type="pathway">
    <text evidence="1">Glycerolipid metabolism; triacylglycerol biosynthesis.</text>
</comment>
<dbReference type="EC" id="2.3.1.20" evidence="3"/>
<dbReference type="PANTHER" id="PTHR31650">
    <property type="entry name" value="O-ACYLTRANSFERASE (WSD1-LIKE) FAMILY PROTEIN"/>
    <property type="match status" value="1"/>
</dbReference>
<keyword evidence="7" id="KW-0812">Transmembrane</keyword>
<evidence type="ECO:0000256" key="6">
    <source>
        <dbReference type="ARBA" id="ARBA00048109"/>
    </source>
</evidence>
<evidence type="ECO:0000256" key="5">
    <source>
        <dbReference type="ARBA" id="ARBA00023315"/>
    </source>
</evidence>
<sequence length="349" mass="40503">MAKITLQSISNQALSIAFTILFLILYPTFIILFAPVYLCRLGVSMLKLICRPDLDKMIVTRSSILAIDNPYKSPKWNLCVWLTVDGDVNIDQFRDSFYKDIILRESQQGKLADPEFQQYYYKWLGFLFWKWEDNFDVKYHVRPYFEPETTKVTTLEEITEIIKKLTWSPFKEKTSPWEFLFVPKCEYDSREPKLVALFRFHHGLSDGFSILRLLLNKVCGVSMGTIAQPENFSKSRKRRIGDLLTFPFLAPYQFCKMLVHALDRNDWHKIKDRDLARPFNFAFSERIPTEFVKAVKSMHDVSFTAVVISAIAGGIRKAMIQEGLKVPKNISAGVPVPMPGHPTKMRNHL</sequence>
<evidence type="ECO:0000259" key="8">
    <source>
        <dbReference type="Pfam" id="PF03007"/>
    </source>
</evidence>
<dbReference type="OrthoDB" id="619536at2759"/>
<dbReference type="GO" id="GO:0019432">
    <property type="term" value="P:triglyceride biosynthetic process"/>
    <property type="evidence" value="ECO:0007669"/>
    <property type="project" value="TreeGrafter"/>
</dbReference>
<organism evidence="9 10">
    <name type="scientific">Allacma fusca</name>
    <dbReference type="NCBI Taxonomy" id="39272"/>
    <lineage>
        <taxon>Eukaryota</taxon>
        <taxon>Metazoa</taxon>
        <taxon>Ecdysozoa</taxon>
        <taxon>Arthropoda</taxon>
        <taxon>Hexapoda</taxon>
        <taxon>Collembola</taxon>
        <taxon>Symphypleona</taxon>
        <taxon>Sminthuridae</taxon>
        <taxon>Allacma</taxon>
    </lineage>
</organism>
<keyword evidence="10" id="KW-1185">Reference proteome</keyword>
<name>A0A8J2NXE1_9HEXA</name>
<proteinExistence type="predicted"/>
<gene>
    <name evidence="9" type="ORF">AFUS01_LOCUS18673</name>
</gene>
<protein>
    <recommendedName>
        <fullName evidence="3">diacylglycerol O-acyltransferase</fullName>
        <ecNumber evidence="3">2.3.1.20</ecNumber>
    </recommendedName>
</protein>
<comment type="caution">
    <text evidence="9">The sequence shown here is derived from an EMBL/GenBank/DDBJ whole genome shotgun (WGS) entry which is preliminary data.</text>
</comment>
<keyword evidence="5" id="KW-0012">Acyltransferase</keyword>
<keyword evidence="7" id="KW-0472">Membrane</keyword>
<dbReference type="EMBL" id="CAJVCH010187498">
    <property type="protein sequence ID" value="CAG7729993.1"/>
    <property type="molecule type" value="Genomic_DNA"/>
</dbReference>